<evidence type="ECO:0000259" key="1">
    <source>
        <dbReference type="Pfam" id="PF08279"/>
    </source>
</evidence>
<comment type="caution">
    <text evidence="4">The sequence shown here is derived from an EMBL/GenBank/DDBJ whole genome shotgun (WGS) entry which is preliminary data.</text>
</comment>
<dbReference type="Proteomes" id="UP001597120">
    <property type="component" value="Unassembled WGS sequence"/>
</dbReference>
<dbReference type="EMBL" id="JBHTIU010000070">
    <property type="protein sequence ID" value="MFD0871034.1"/>
    <property type="molecule type" value="Genomic_DNA"/>
</dbReference>
<keyword evidence="5" id="KW-1185">Reference proteome</keyword>
<feature type="domain" description="Helix-turn-helix type 11" evidence="1">
    <location>
        <begin position="6"/>
        <end position="58"/>
    </location>
</feature>
<dbReference type="RefSeq" id="WP_144940460.1">
    <property type="nucleotide sequence ID" value="NZ_JBHTIU010000070.1"/>
</dbReference>
<dbReference type="PANTHER" id="PTHR34580:SF1">
    <property type="entry name" value="PROTEIN PAFC"/>
    <property type="match status" value="1"/>
</dbReference>
<dbReference type="PIRSF" id="PIRSF016838">
    <property type="entry name" value="PafC"/>
    <property type="match status" value="1"/>
</dbReference>
<feature type="domain" description="WCX" evidence="3">
    <location>
        <begin position="232"/>
        <end position="306"/>
    </location>
</feature>
<name>A0ABW3DEL8_9BACL</name>
<dbReference type="PROSITE" id="PS52050">
    <property type="entry name" value="WYL"/>
    <property type="match status" value="1"/>
</dbReference>
<dbReference type="Pfam" id="PF25583">
    <property type="entry name" value="WCX"/>
    <property type="match status" value="1"/>
</dbReference>
<feature type="domain" description="WYL" evidence="2">
    <location>
        <begin position="140"/>
        <end position="207"/>
    </location>
</feature>
<dbReference type="SUPFAM" id="SSF46785">
    <property type="entry name" value="Winged helix' DNA-binding domain"/>
    <property type="match status" value="1"/>
</dbReference>
<reference evidence="5" key="1">
    <citation type="journal article" date="2019" name="Int. J. Syst. Evol. Microbiol.">
        <title>The Global Catalogue of Microorganisms (GCM) 10K type strain sequencing project: providing services to taxonomists for standard genome sequencing and annotation.</title>
        <authorList>
            <consortium name="The Broad Institute Genomics Platform"/>
            <consortium name="The Broad Institute Genome Sequencing Center for Infectious Disease"/>
            <person name="Wu L."/>
            <person name="Ma J."/>
        </authorList>
    </citation>
    <scope>NUCLEOTIDE SEQUENCE [LARGE SCALE GENOMIC DNA]</scope>
    <source>
        <strain evidence="5">CCUG 57263</strain>
    </source>
</reference>
<dbReference type="Pfam" id="PF08279">
    <property type="entry name" value="HTH_11"/>
    <property type="match status" value="1"/>
</dbReference>
<dbReference type="InterPro" id="IPR051534">
    <property type="entry name" value="CBASS_pafABC_assoc_protein"/>
</dbReference>
<dbReference type="PANTHER" id="PTHR34580">
    <property type="match status" value="1"/>
</dbReference>
<dbReference type="InterPro" id="IPR028349">
    <property type="entry name" value="PafC-like"/>
</dbReference>
<dbReference type="InterPro" id="IPR026881">
    <property type="entry name" value="WYL_dom"/>
</dbReference>
<dbReference type="InterPro" id="IPR036388">
    <property type="entry name" value="WH-like_DNA-bd_sf"/>
</dbReference>
<sequence>MNKTDRLLAIVLELQRNGMQRAEDLAAKFETSIRTIYRDMQALSEAGVPIVGAPGQGYSLLEGYFLPPMSFTVEEAVTLLIGLHFVEREFDDDYQAKAYAARGKIEAILPGTTRREAERVRDAFRLLTGKMSEGNGRREEMLKLLRRAILDQRRVRFNYKKPGLDVRVRKVDPYGIVYIGGTWVLVAFCHLRQALRHFRMSRIRDLELLVEGFRRPPDFTLHSYRPPDDRSVLIKLLIHHRAADKVKESDYFYIEELEDGQDGLHVTLRVRRPEEVLHWILGWGSDAVVLSPESLRQRVREEAEKIIKRY</sequence>
<dbReference type="Gene3D" id="1.10.10.10">
    <property type="entry name" value="Winged helix-like DNA-binding domain superfamily/Winged helix DNA-binding domain"/>
    <property type="match status" value="1"/>
</dbReference>
<organism evidence="4 5">
    <name type="scientific">Paenibacillus residui</name>
    <dbReference type="NCBI Taxonomy" id="629724"/>
    <lineage>
        <taxon>Bacteria</taxon>
        <taxon>Bacillati</taxon>
        <taxon>Bacillota</taxon>
        <taxon>Bacilli</taxon>
        <taxon>Bacillales</taxon>
        <taxon>Paenibacillaceae</taxon>
        <taxon>Paenibacillus</taxon>
    </lineage>
</organism>
<evidence type="ECO:0000259" key="2">
    <source>
        <dbReference type="Pfam" id="PF13280"/>
    </source>
</evidence>
<proteinExistence type="predicted"/>
<dbReference type="InterPro" id="IPR013196">
    <property type="entry name" value="HTH_11"/>
</dbReference>
<evidence type="ECO:0000259" key="3">
    <source>
        <dbReference type="Pfam" id="PF25583"/>
    </source>
</evidence>
<gene>
    <name evidence="4" type="ORF">ACFQ03_17990</name>
</gene>
<accession>A0ABW3DEL8</accession>
<evidence type="ECO:0000313" key="4">
    <source>
        <dbReference type="EMBL" id="MFD0871034.1"/>
    </source>
</evidence>
<dbReference type="InterPro" id="IPR036390">
    <property type="entry name" value="WH_DNA-bd_sf"/>
</dbReference>
<dbReference type="Pfam" id="PF13280">
    <property type="entry name" value="WYL"/>
    <property type="match status" value="1"/>
</dbReference>
<protein>
    <submittedName>
        <fullName evidence="4">Helix-turn-helix transcriptional regulator</fullName>
    </submittedName>
</protein>
<evidence type="ECO:0000313" key="5">
    <source>
        <dbReference type="Proteomes" id="UP001597120"/>
    </source>
</evidence>
<dbReference type="InterPro" id="IPR057727">
    <property type="entry name" value="WCX_dom"/>
</dbReference>